<dbReference type="GO" id="GO:0005737">
    <property type="term" value="C:cytoplasm"/>
    <property type="evidence" value="ECO:0007669"/>
    <property type="project" value="TreeGrafter"/>
</dbReference>
<dbReference type="PANTHER" id="PTHR46026">
    <property type="entry name" value="RHO-TYPE GUANINE NUCLEOTIDE EXCHANGE FACTOR, ISOFORM F"/>
    <property type="match status" value="1"/>
</dbReference>
<organism evidence="6 7">
    <name type="scientific">Ladona fulva</name>
    <name type="common">Scarce chaser dragonfly</name>
    <name type="synonym">Libellula fulva</name>
    <dbReference type="NCBI Taxonomy" id="123851"/>
    <lineage>
        <taxon>Eukaryota</taxon>
        <taxon>Metazoa</taxon>
        <taxon>Ecdysozoa</taxon>
        <taxon>Arthropoda</taxon>
        <taxon>Hexapoda</taxon>
        <taxon>Insecta</taxon>
        <taxon>Pterygota</taxon>
        <taxon>Palaeoptera</taxon>
        <taxon>Odonata</taxon>
        <taxon>Epiprocta</taxon>
        <taxon>Anisoptera</taxon>
        <taxon>Libelluloidea</taxon>
        <taxon>Libellulidae</taxon>
        <taxon>Ladona</taxon>
    </lineage>
</organism>
<evidence type="ECO:0000256" key="3">
    <source>
        <dbReference type="ARBA" id="ARBA00023273"/>
    </source>
</evidence>
<dbReference type="InterPro" id="IPR001849">
    <property type="entry name" value="PH_domain"/>
</dbReference>
<dbReference type="Proteomes" id="UP000792457">
    <property type="component" value="Unassembled WGS sequence"/>
</dbReference>
<evidence type="ECO:0000313" key="7">
    <source>
        <dbReference type="Proteomes" id="UP000792457"/>
    </source>
</evidence>
<comment type="subcellular location">
    <subcellularLocation>
        <location evidence="1">Cell projection</location>
    </subcellularLocation>
</comment>
<dbReference type="InterPro" id="IPR046376">
    <property type="entry name" value="PH_Cool_Pix"/>
</dbReference>
<dbReference type="EMBL" id="KZ308682">
    <property type="protein sequence ID" value="KAG8233028.1"/>
    <property type="molecule type" value="Genomic_DNA"/>
</dbReference>
<evidence type="ECO:0000313" key="6">
    <source>
        <dbReference type="EMBL" id="KAG8233028.1"/>
    </source>
</evidence>
<reference evidence="6" key="1">
    <citation type="submission" date="2013-04" db="EMBL/GenBank/DDBJ databases">
        <authorList>
            <person name="Qu J."/>
            <person name="Murali S.C."/>
            <person name="Bandaranaike D."/>
            <person name="Bellair M."/>
            <person name="Blankenburg K."/>
            <person name="Chao H."/>
            <person name="Dinh H."/>
            <person name="Doddapaneni H."/>
            <person name="Downs B."/>
            <person name="Dugan-Rocha S."/>
            <person name="Elkadiri S."/>
            <person name="Gnanaolivu R.D."/>
            <person name="Hernandez B."/>
            <person name="Javaid M."/>
            <person name="Jayaseelan J.C."/>
            <person name="Lee S."/>
            <person name="Li M."/>
            <person name="Ming W."/>
            <person name="Munidasa M."/>
            <person name="Muniz J."/>
            <person name="Nguyen L."/>
            <person name="Ongeri F."/>
            <person name="Osuji N."/>
            <person name="Pu L.-L."/>
            <person name="Puazo M."/>
            <person name="Qu C."/>
            <person name="Quiroz J."/>
            <person name="Raj R."/>
            <person name="Weissenberger G."/>
            <person name="Xin Y."/>
            <person name="Zou X."/>
            <person name="Han Y."/>
            <person name="Richards S."/>
            <person name="Worley K."/>
            <person name="Muzny D."/>
            <person name="Gibbs R."/>
        </authorList>
    </citation>
    <scope>NUCLEOTIDE SEQUENCE</scope>
    <source>
        <strain evidence="6">Sampled in the wild</strain>
    </source>
</reference>
<protein>
    <recommendedName>
        <fullName evidence="5">PH domain-containing protein</fullName>
    </recommendedName>
</protein>
<dbReference type="GO" id="GO:0005085">
    <property type="term" value="F:guanyl-nucleotide exchange factor activity"/>
    <property type="evidence" value="ECO:0007669"/>
    <property type="project" value="UniProtKB-KW"/>
</dbReference>
<keyword evidence="3" id="KW-0966">Cell projection</keyword>
<dbReference type="InterPro" id="IPR011993">
    <property type="entry name" value="PH-like_dom_sf"/>
</dbReference>
<comment type="caution">
    <text evidence="6">The sequence shown here is derived from an EMBL/GenBank/DDBJ whole genome shotgun (WGS) entry which is preliminary data.</text>
</comment>
<evidence type="ECO:0000259" key="5">
    <source>
        <dbReference type="PROSITE" id="PS50003"/>
    </source>
</evidence>
<dbReference type="PROSITE" id="PS50003">
    <property type="entry name" value="PH_DOMAIN"/>
    <property type="match status" value="1"/>
</dbReference>
<dbReference type="AlphaFoldDB" id="A0A8K0P5H8"/>
<dbReference type="Pfam" id="PF00169">
    <property type="entry name" value="PH"/>
    <property type="match status" value="1"/>
</dbReference>
<sequence length="192" mass="20494">MAFQSGCCALRRQKELELEVLRGGIRGWEGEDLHTLGEILHMGSVAFGPDHRDRHLLLFPSTLLILSASQRMSAFIYEGKLPLSGITVIKLEDSEICKNAFEISGPMIERIVAQCQSKEDQGRWVSLLNQQINSVCKSSSSSGSGVSSPSTAPVLTTSPSVPSASSPTGSTKSQKPNSPAVGISNSTQAAKH</sequence>
<keyword evidence="2" id="KW-0344">Guanine-nucleotide releasing factor</keyword>
<dbReference type="PANTHER" id="PTHR46026:SF1">
    <property type="entry name" value="RHO-TYPE GUANINE NUCLEOTIDE EXCHANGE FACTOR, ISOFORM F"/>
    <property type="match status" value="1"/>
</dbReference>
<feature type="region of interest" description="Disordered" evidence="4">
    <location>
        <begin position="137"/>
        <end position="192"/>
    </location>
</feature>
<proteinExistence type="predicted"/>
<dbReference type="SMART" id="SM00233">
    <property type="entry name" value="PH"/>
    <property type="match status" value="1"/>
</dbReference>
<reference evidence="6" key="2">
    <citation type="submission" date="2017-10" db="EMBL/GenBank/DDBJ databases">
        <title>Ladona fulva Genome sequencing and assembly.</title>
        <authorList>
            <person name="Murali S."/>
            <person name="Richards S."/>
            <person name="Bandaranaike D."/>
            <person name="Bellair M."/>
            <person name="Blankenburg K."/>
            <person name="Chao H."/>
            <person name="Dinh H."/>
            <person name="Doddapaneni H."/>
            <person name="Dugan-Rocha S."/>
            <person name="Elkadiri S."/>
            <person name="Gnanaolivu R."/>
            <person name="Hernandez B."/>
            <person name="Skinner E."/>
            <person name="Javaid M."/>
            <person name="Lee S."/>
            <person name="Li M."/>
            <person name="Ming W."/>
            <person name="Munidasa M."/>
            <person name="Muniz J."/>
            <person name="Nguyen L."/>
            <person name="Hughes D."/>
            <person name="Osuji N."/>
            <person name="Pu L.-L."/>
            <person name="Puazo M."/>
            <person name="Qu C."/>
            <person name="Quiroz J."/>
            <person name="Raj R."/>
            <person name="Weissenberger G."/>
            <person name="Xin Y."/>
            <person name="Zou X."/>
            <person name="Han Y."/>
            <person name="Worley K."/>
            <person name="Muzny D."/>
            <person name="Gibbs R."/>
        </authorList>
    </citation>
    <scope>NUCLEOTIDE SEQUENCE</scope>
    <source>
        <strain evidence="6">Sampled in the wild</strain>
    </source>
</reference>
<evidence type="ECO:0000256" key="4">
    <source>
        <dbReference type="SAM" id="MobiDB-lite"/>
    </source>
</evidence>
<dbReference type="GO" id="GO:0042995">
    <property type="term" value="C:cell projection"/>
    <property type="evidence" value="ECO:0007669"/>
    <property type="project" value="UniProtKB-SubCell"/>
</dbReference>
<accession>A0A8K0P5H8</accession>
<dbReference type="CDD" id="cd01225">
    <property type="entry name" value="PH_Cool_Pix"/>
    <property type="match status" value="1"/>
</dbReference>
<gene>
    <name evidence="6" type="ORF">J437_LFUL012168</name>
</gene>
<evidence type="ECO:0000256" key="2">
    <source>
        <dbReference type="ARBA" id="ARBA00022658"/>
    </source>
</evidence>
<feature type="compositionally biased region" description="Low complexity" evidence="4">
    <location>
        <begin position="137"/>
        <end position="171"/>
    </location>
</feature>
<feature type="compositionally biased region" description="Polar residues" evidence="4">
    <location>
        <begin position="172"/>
        <end position="192"/>
    </location>
</feature>
<feature type="non-terminal residue" evidence="6">
    <location>
        <position position="192"/>
    </location>
</feature>
<feature type="domain" description="PH" evidence="5">
    <location>
        <begin position="32"/>
        <end position="133"/>
    </location>
</feature>
<evidence type="ECO:0000256" key="1">
    <source>
        <dbReference type="ARBA" id="ARBA00004316"/>
    </source>
</evidence>
<dbReference type="Gene3D" id="2.30.29.30">
    <property type="entry name" value="Pleckstrin-homology domain (PH domain)/Phosphotyrosine-binding domain (PTB)"/>
    <property type="match status" value="1"/>
</dbReference>
<dbReference type="OrthoDB" id="6019202at2759"/>
<name>A0A8K0P5H8_LADFU</name>
<dbReference type="SUPFAM" id="SSF50729">
    <property type="entry name" value="PH domain-like"/>
    <property type="match status" value="1"/>
</dbReference>
<keyword evidence="7" id="KW-1185">Reference proteome</keyword>